<feature type="transmembrane region" description="Helical" evidence="1">
    <location>
        <begin position="271"/>
        <end position="292"/>
    </location>
</feature>
<keyword evidence="4" id="KW-1185">Reference proteome</keyword>
<dbReference type="SUPFAM" id="SSF48452">
    <property type="entry name" value="TPR-like"/>
    <property type="match status" value="1"/>
</dbReference>
<dbReference type="RefSeq" id="WP_271916154.1">
    <property type="nucleotide sequence ID" value="NZ_JAQNDO010000001.1"/>
</dbReference>
<gene>
    <name evidence="3" type="ORF">POL67_06260</name>
</gene>
<dbReference type="Gene3D" id="1.25.40.10">
    <property type="entry name" value="Tetratricopeptide repeat domain"/>
    <property type="match status" value="1"/>
</dbReference>
<evidence type="ECO:0000256" key="2">
    <source>
        <dbReference type="SAM" id="SignalP"/>
    </source>
</evidence>
<organism evidence="3 4">
    <name type="scientific">Polyangium mundeleinium</name>
    <dbReference type="NCBI Taxonomy" id="2995306"/>
    <lineage>
        <taxon>Bacteria</taxon>
        <taxon>Pseudomonadati</taxon>
        <taxon>Myxococcota</taxon>
        <taxon>Polyangia</taxon>
        <taxon>Polyangiales</taxon>
        <taxon>Polyangiaceae</taxon>
        <taxon>Polyangium</taxon>
    </lineage>
</organism>
<evidence type="ECO:0000256" key="1">
    <source>
        <dbReference type="SAM" id="Phobius"/>
    </source>
</evidence>
<keyword evidence="1" id="KW-0472">Membrane</keyword>
<accession>A0ABT5EGJ0</accession>
<protein>
    <recommendedName>
        <fullName evidence="5">Tetratricopeptide repeat protein</fullName>
    </recommendedName>
</protein>
<evidence type="ECO:0000313" key="4">
    <source>
        <dbReference type="Proteomes" id="UP001221411"/>
    </source>
</evidence>
<proteinExistence type="predicted"/>
<dbReference type="Proteomes" id="UP001221411">
    <property type="component" value="Unassembled WGS sequence"/>
</dbReference>
<name>A0ABT5EGJ0_9BACT</name>
<keyword evidence="1" id="KW-1133">Transmembrane helix</keyword>
<keyword evidence="1" id="KW-0812">Transmembrane</keyword>
<comment type="caution">
    <text evidence="3">The sequence shown here is derived from an EMBL/GenBank/DDBJ whole genome shotgun (WGS) entry which is preliminary data.</text>
</comment>
<evidence type="ECO:0008006" key="5">
    <source>
        <dbReference type="Google" id="ProtNLM"/>
    </source>
</evidence>
<feature type="chain" id="PRO_5045643319" description="Tetratricopeptide repeat protein" evidence="2">
    <location>
        <begin position="27"/>
        <end position="324"/>
    </location>
</feature>
<dbReference type="InterPro" id="IPR011990">
    <property type="entry name" value="TPR-like_helical_dom_sf"/>
</dbReference>
<reference evidence="3 4" key="1">
    <citation type="submission" date="2022-11" db="EMBL/GenBank/DDBJ databases">
        <title>Minimal conservation of predation-associated metabolite biosynthetic gene clusters underscores biosynthetic potential of Myxococcota including descriptions for ten novel species: Archangium lansinium sp. nov., Myxococcus landrumus sp. nov., Nannocystis bai.</title>
        <authorList>
            <person name="Ahearne A."/>
            <person name="Stevens C."/>
            <person name="Dowd S."/>
        </authorList>
    </citation>
    <scope>NUCLEOTIDE SEQUENCE [LARGE SCALE GENOMIC DNA]</scope>
    <source>
        <strain evidence="3 4">RJM3</strain>
    </source>
</reference>
<dbReference type="EMBL" id="JAQNDO010000001">
    <property type="protein sequence ID" value="MDC0740942.1"/>
    <property type="molecule type" value="Genomic_DNA"/>
</dbReference>
<keyword evidence="2" id="KW-0732">Signal</keyword>
<sequence>MKRTRAALAVMGMVCGVLALADAAHAEPTATDKAAADALFTEARQLLDAGRAAEACPKLEESQRLDPAVGTALNLADCYERVGRTASAYIAFGDAATLARRSGDPSRAEEAERRADALAPKLVKLAVTVPEPSRVEGLTVLRDGQPLAPALWGTAIPVDPGEHVVEAKAPDRVPWKTTVKLDVPGTVQPISVPVLAEVERPPPPGKTAQRVAGIVVGSVGLAALAVAGGLSIAAAKTDDESKQYCLPEDPNKCYAKGVALRNESIMYADTATVVSIAGGVVLATGVTLFLLAGAPKSPDKPARAWVVVPHASPQGAGLTFASVF</sequence>
<feature type="signal peptide" evidence="2">
    <location>
        <begin position="1"/>
        <end position="26"/>
    </location>
</feature>
<evidence type="ECO:0000313" key="3">
    <source>
        <dbReference type="EMBL" id="MDC0740942.1"/>
    </source>
</evidence>
<feature type="transmembrane region" description="Helical" evidence="1">
    <location>
        <begin position="211"/>
        <end position="234"/>
    </location>
</feature>